<reference evidence="8" key="2">
    <citation type="submission" date="2025-09" db="UniProtKB">
        <authorList>
            <consortium name="Ensembl"/>
        </authorList>
    </citation>
    <scope>IDENTIFICATION</scope>
</reference>
<dbReference type="GO" id="GO:0036126">
    <property type="term" value="C:sperm flagellum"/>
    <property type="evidence" value="ECO:0007669"/>
    <property type="project" value="Ensembl"/>
</dbReference>
<feature type="repeat" description="TPR" evidence="7">
    <location>
        <begin position="432"/>
        <end position="465"/>
    </location>
</feature>
<evidence type="ECO:0000256" key="4">
    <source>
        <dbReference type="ARBA" id="ARBA00022803"/>
    </source>
</evidence>
<evidence type="ECO:0000256" key="2">
    <source>
        <dbReference type="ARBA" id="ARBA00022490"/>
    </source>
</evidence>
<dbReference type="AlphaFoldDB" id="A0A8B9C9D0"/>
<proteinExistence type="predicted"/>
<dbReference type="GO" id="GO:0005737">
    <property type="term" value="C:cytoplasm"/>
    <property type="evidence" value="ECO:0007669"/>
    <property type="project" value="UniProtKB-SubCell"/>
</dbReference>
<evidence type="ECO:0000313" key="8">
    <source>
        <dbReference type="Ensembl" id="ENSABRP00000016594.1"/>
    </source>
</evidence>
<dbReference type="GeneTree" id="ENSGT00390000008611"/>
<dbReference type="Gene3D" id="1.25.40.10">
    <property type="entry name" value="Tetratricopeptide repeat domain"/>
    <property type="match status" value="1"/>
</dbReference>
<evidence type="ECO:0000256" key="3">
    <source>
        <dbReference type="ARBA" id="ARBA00022737"/>
    </source>
</evidence>
<name>A0A8B9C9D0_9AVES</name>
<dbReference type="PANTHER" id="PTHR46630:SF1">
    <property type="entry name" value="TETRATRICOPEPTIDE REPEAT PROTEIN 29"/>
    <property type="match status" value="1"/>
</dbReference>
<dbReference type="PROSITE" id="PS50005">
    <property type="entry name" value="TPR"/>
    <property type="match status" value="1"/>
</dbReference>
<evidence type="ECO:0000256" key="6">
    <source>
        <dbReference type="ARBA" id="ARBA00044739"/>
    </source>
</evidence>
<dbReference type="InterPro" id="IPR051476">
    <property type="entry name" value="Bac_ResReg_Asp_Phosphatase"/>
</dbReference>
<reference evidence="8" key="1">
    <citation type="submission" date="2025-08" db="UniProtKB">
        <authorList>
            <consortium name="Ensembl"/>
        </authorList>
    </citation>
    <scope>IDENTIFICATION</scope>
</reference>
<keyword evidence="2" id="KW-0963">Cytoplasm</keyword>
<keyword evidence="9" id="KW-1185">Reference proteome</keyword>
<evidence type="ECO:0000256" key="1">
    <source>
        <dbReference type="ARBA" id="ARBA00004496"/>
    </source>
</evidence>
<dbReference type="SUPFAM" id="SSF48452">
    <property type="entry name" value="TPR-like"/>
    <property type="match status" value="1"/>
</dbReference>
<organism evidence="8 9">
    <name type="scientific">Anser brachyrhynchus</name>
    <name type="common">Pink-footed goose</name>
    <dbReference type="NCBI Taxonomy" id="132585"/>
    <lineage>
        <taxon>Eukaryota</taxon>
        <taxon>Metazoa</taxon>
        <taxon>Chordata</taxon>
        <taxon>Craniata</taxon>
        <taxon>Vertebrata</taxon>
        <taxon>Euteleostomi</taxon>
        <taxon>Archelosauria</taxon>
        <taxon>Archosauria</taxon>
        <taxon>Dinosauria</taxon>
        <taxon>Saurischia</taxon>
        <taxon>Theropoda</taxon>
        <taxon>Coelurosauria</taxon>
        <taxon>Aves</taxon>
        <taxon>Neognathae</taxon>
        <taxon>Galloanserae</taxon>
        <taxon>Anseriformes</taxon>
        <taxon>Anatidae</taxon>
        <taxon>Anserinae</taxon>
        <taxon>Anser</taxon>
    </lineage>
</organism>
<comment type="function">
    <text evidence="6">Axonemal protein which is implicated in axonemal and/or peri-axonemal structure assembly and regulates flagellum assembly and beating and therefore sperm motility.</text>
</comment>
<accession>A0A8B9C9D0</accession>
<dbReference type="SMART" id="SM00028">
    <property type="entry name" value="TPR"/>
    <property type="match status" value="4"/>
</dbReference>
<dbReference type="InterPro" id="IPR019734">
    <property type="entry name" value="TPR_rpt"/>
</dbReference>
<sequence length="534" mass="60051">MHAEHSAQCVGVRQCRSIHRGAGSTRAAASLCAEFHGAQCKTVGAMPGGARWCTSGARCCSYPQGPPKCKSTDVARAEMNVLPQAVIKSPLEHPRFIEQTVCPPLDFARIHLIKDKDGIDDYLAKNIKGLSKQEAAANRNSYKENICIDMLRQGYHKSFSELFTLIQKWNALREAAGPGSAIWQQKSLEEQPDKLDQLYHFLTRAEAAQRAGHYGEVYDNQLNLAYCFNDPEDKWLRNYFYERCFNTAQLIKTDGGKRRAQAHAHVGLINEEQGHVMKAAEHFEAFYQLTEGSTWKDETGRTYNSLACEHLWRIYTLLADKMLENKEQEQAIKMLRKAFRMAKEGGDKKMEGEAAYCLSLAYHFAGEEKTALSILNTSVKIFTALCDSSGLGRAYEMIAKILVSQGKVAETLMSLEEFMKVAENAHLSQSLVDACVLLGNIYNERGNYNKAFEYFTKAFEAASILNNLPLEEETKTYCGIAKTHKLMVAFNSYIEAEDPVSLKYLLAWKENRSDMCTDPLTVELDKETSDSKPL</sequence>
<dbReference type="PANTHER" id="PTHR46630">
    <property type="entry name" value="TETRATRICOPEPTIDE REPEAT PROTEIN 29"/>
    <property type="match status" value="1"/>
</dbReference>
<dbReference type="InterPro" id="IPR011990">
    <property type="entry name" value="TPR-like_helical_dom_sf"/>
</dbReference>
<evidence type="ECO:0000313" key="9">
    <source>
        <dbReference type="Proteomes" id="UP000694426"/>
    </source>
</evidence>
<dbReference type="GO" id="GO:0003341">
    <property type="term" value="P:cilium movement"/>
    <property type="evidence" value="ECO:0007669"/>
    <property type="project" value="Ensembl"/>
</dbReference>
<dbReference type="Ensembl" id="ENSABRT00000023636.1">
    <property type="protein sequence ID" value="ENSABRP00000016594.1"/>
    <property type="gene ID" value="ENSABRG00000014558.1"/>
</dbReference>
<keyword evidence="4 7" id="KW-0802">TPR repeat</keyword>
<keyword evidence="3" id="KW-0677">Repeat</keyword>
<gene>
    <name evidence="8" type="primary">TTC29</name>
</gene>
<dbReference type="Proteomes" id="UP000694426">
    <property type="component" value="Unplaced"/>
</dbReference>
<evidence type="ECO:0000256" key="7">
    <source>
        <dbReference type="PROSITE-ProRule" id="PRU00339"/>
    </source>
</evidence>
<dbReference type="Pfam" id="PF13181">
    <property type="entry name" value="TPR_8"/>
    <property type="match status" value="1"/>
</dbReference>
<protein>
    <recommendedName>
        <fullName evidence="5">Tetratricopeptide repeat protein 29</fullName>
    </recommendedName>
</protein>
<dbReference type="GO" id="GO:0044782">
    <property type="term" value="P:cilium organization"/>
    <property type="evidence" value="ECO:0007669"/>
    <property type="project" value="Ensembl"/>
</dbReference>
<evidence type="ECO:0000256" key="5">
    <source>
        <dbReference type="ARBA" id="ARBA00040665"/>
    </source>
</evidence>
<comment type="subcellular location">
    <subcellularLocation>
        <location evidence="1">Cytoplasm</location>
    </subcellularLocation>
</comment>